<evidence type="ECO:0000256" key="10">
    <source>
        <dbReference type="PROSITE-ProRule" id="PRU00409"/>
    </source>
</evidence>
<evidence type="ECO:0000256" key="1">
    <source>
        <dbReference type="ARBA" id="ARBA00001946"/>
    </source>
</evidence>
<dbReference type="InterPro" id="IPR011870">
    <property type="entry name" value="LysX_arch"/>
</dbReference>
<evidence type="ECO:0000313" key="12">
    <source>
        <dbReference type="EMBL" id="AIF83645.1"/>
    </source>
</evidence>
<dbReference type="PROSITE" id="PS50975">
    <property type="entry name" value="ATP_GRASP"/>
    <property type="match status" value="1"/>
</dbReference>
<evidence type="ECO:0000256" key="5">
    <source>
        <dbReference type="ARBA" id="ARBA00022723"/>
    </source>
</evidence>
<evidence type="ECO:0000256" key="6">
    <source>
        <dbReference type="ARBA" id="ARBA00022741"/>
    </source>
</evidence>
<dbReference type="GO" id="GO:0046872">
    <property type="term" value="F:metal ion binding"/>
    <property type="evidence" value="ECO:0007669"/>
    <property type="project" value="UniProtKB-KW"/>
</dbReference>
<dbReference type="KEGG" id="nev:NTE_01582"/>
<dbReference type="Gene3D" id="3.40.50.20">
    <property type="match status" value="1"/>
</dbReference>
<dbReference type="Proteomes" id="UP000028194">
    <property type="component" value="Chromosome"/>
</dbReference>
<dbReference type="SUPFAM" id="SSF52440">
    <property type="entry name" value="PreATP-grasp domain"/>
    <property type="match status" value="1"/>
</dbReference>
<keyword evidence="8" id="KW-0460">Magnesium</keyword>
<feature type="domain" description="ATP-grasp" evidence="11">
    <location>
        <begin position="102"/>
        <end position="287"/>
    </location>
</feature>
<dbReference type="NCBIfam" id="TIGR00768">
    <property type="entry name" value="rimK_fam"/>
    <property type="match status" value="1"/>
</dbReference>
<sequence>MSAGNGNSNTLTILYDTIRWEEKSLIEAAKKKGVETENIDVKNLTIRLDEESKKKYAGRTVLQRSVSYFKSLHATAALEGLGASVINPLRVASITGNKLFAHMEFQKAGVNTPKAIAAFSEESAAAALEEFGYPAVIKPTVGSWGRMIGLLRDRDAARAVIEDREHMFPLYHIYYFEEFVKRPPRDIRAIVVGDHVVAAIYRYSGDGEWKTNMALGGRAEVCPVTKELEDICMKATRAVGGQIVGVDLMESDSDGLMVHEVNNTTEFKNTVRVTGVDIPGQMVDYALALNKKG</sequence>
<comment type="similarity">
    <text evidence="2">Belongs to the RimK family. LysX subfamily.</text>
</comment>
<dbReference type="InterPro" id="IPR004666">
    <property type="entry name" value="Rp_bS6_RimK/Lys_biosynth_LsyX"/>
</dbReference>
<keyword evidence="4" id="KW-0028">Amino-acid biosynthesis</keyword>
<keyword evidence="7 10" id="KW-0067">ATP-binding</keyword>
<dbReference type="InterPro" id="IPR013815">
    <property type="entry name" value="ATP_grasp_subdomain_1"/>
</dbReference>
<dbReference type="SUPFAM" id="SSF56059">
    <property type="entry name" value="Glutathione synthetase ATP-binding domain-like"/>
    <property type="match status" value="1"/>
</dbReference>
<dbReference type="OrthoDB" id="33241at2157"/>
<dbReference type="Pfam" id="PF22626">
    <property type="entry name" value="LysX_preATP_grasp"/>
    <property type="match status" value="1"/>
</dbReference>
<dbReference type="Gene3D" id="3.30.470.20">
    <property type="entry name" value="ATP-grasp fold, B domain"/>
    <property type="match status" value="1"/>
</dbReference>
<keyword evidence="13" id="KW-1185">Reference proteome</keyword>
<dbReference type="RefSeq" id="WP_148700377.1">
    <property type="nucleotide sequence ID" value="NZ_CP007174.1"/>
</dbReference>
<comment type="pathway">
    <text evidence="9">Amino-acid biosynthesis.</text>
</comment>
<dbReference type="STRING" id="1459636.NTE_01582"/>
<dbReference type="GO" id="GO:0043774">
    <property type="term" value="F:coenzyme F420-2 alpha-glutamyl ligase activity"/>
    <property type="evidence" value="ECO:0007669"/>
    <property type="project" value="TreeGrafter"/>
</dbReference>
<keyword evidence="5" id="KW-0479">Metal-binding</keyword>
<evidence type="ECO:0000256" key="7">
    <source>
        <dbReference type="ARBA" id="ARBA00022840"/>
    </source>
</evidence>
<dbReference type="PANTHER" id="PTHR21621">
    <property type="entry name" value="RIBOSOMAL PROTEIN S6 MODIFICATION PROTEIN"/>
    <property type="match status" value="1"/>
</dbReference>
<dbReference type="GO" id="GO:0016740">
    <property type="term" value="F:transferase activity"/>
    <property type="evidence" value="ECO:0007669"/>
    <property type="project" value="UniProtKB-KW"/>
</dbReference>
<evidence type="ECO:0000259" key="11">
    <source>
        <dbReference type="PROSITE" id="PS50975"/>
    </source>
</evidence>
<dbReference type="AlphaFoldDB" id="A0A075MRC3"/>
<name>A0A075MRC3_9ARCH</name>
<dbReference type="FunFam" id="3.30.470.20:FF:000058">
    <property type="entry name" value="Alpha-aminoadipate--LysW ligase LysX protein"/>
    <property type="match status" value="1"/>
</dbReference>
<evidence type="ECO:0000256" key="2">
    <source>
        <dbReference type="ARBA" id="ARBA00006239"/>
    </source>
</evidence>
<protein>
    <submittedName>
        <fullName evidence="12">L-2-aminoadipate N-acetyltransferase</fullName>
        <ecNumber evidence="12">6.3.2.-</ecNumber>
    </submittedName>
</protein>
<dbReference type="Gene3D" id="3.30.1490.20">
    <property type="entry name" value="ATP-grasp fold, A domain"/>
    <property type="match status" value="1"/>
</dbReference>
<evidence type="ECO:0000256" key="8">
    <source>
        <dbReference type="ARBA" id="ARBA00022842"/>
    </source>
</evidence>
<reference evidence="12 13" key="1">
    <citation type="journal article" date="2014" name="PLoS ONE">
        <title>Genome Sequence of Candidatus Nitrososphaera evergladensis from Group I.1b Enriched from Everglades Soil Reveals Novel Genomic Features of the Ammonia-Oxidizing Archaea.</title>
        <authorList>
            <person name="Zhalnina K.V."/>
            <person name="Dias R."/>
            <person name="Leonard M.T."/>
            <person name="Dorr de Quadros P."/>
            <person name="Camargo F.A."/>
            <person name="Drew J.C."/>
            <person name="Farmerie W.G."/>
            <person name="Daroub S.H."/>
            <person name="Triplett E.W."/>
        </authorList>
    </citation>
    <scope>NUCLEOTIDE SEQUENCE [LARGE SCALE GENOMIC DNA]</scope>
    <source>
        <strain evidence="12 13">SR1</strain>
    </source>
</reference>
<keyword evidence="12" id="KW-0808">Transferase</keyword>
<dbReference type="GO" id="GO:0005524">
    <property type="term" value="F:ATP binding"/>
    <property type="evidence" value="ECO:0007669"/>
    <property type="project" value="UniProtKB-UniRule"/>
</dbReference>
<dbReference type="EC" id="6.3.2.-" evidence="12"/>
<keyword evidence="6 10" id="KW-0547">Nucleotide-binding</keyword>
<dbReference type="Pfam" id="PF08443">
    <property type="entry name" value="RimK"/>
    <property type="match status" value="1"/>
</dbReference>
<keyword evidence="3 12" id="KW-0436">Ligase</keyword>
<dbReference type="FunFam" id="3.30.1490.20:FF:000025">
    <property type="entry name" value="Alpha-aminoadipate--LysW ligase LysX protein"/>
    <property type="match status" value="1"/>
</dbReference>
<dbReference type="HOGENOM" id="CLU_054353_2_1_2"/>
<dbReference type="eggNOG" id="arCOG01589">
    <property type="taxonomic scope" value="Archaea"/>
</dbReference>
<dbReference type="InterPro" id="IPR013651">
    <property type="entry name" value="ATP-grasp_RimK-type"/>
</dbReference>
<dbReference type="InterPro" id="IPR011761">
    <property type="entry name" value="ATP-grasp"/>
</dbReference>
<dbReference type="EMBL" id="CP007174">
    <property type="protein sequence ID" value="AIF83645.1"/>
    <property type="molecule type" value="Genomic_DNA"/>
</dbReference>
<accession>A0A075MRC3</accession>
<gene>
    <name evidence="12" type="ORF">NTE_01582</name>
</gene>
<organism evidence="12 13">
    <name type="scientific">Candidatus Nitrososphaera evergladensis SR1</name>
    <dbReference type="NCBI Taxonomy" id="1459636"/>
    <lineage>
        <taxon>Archaea</taxon>
        <taxon>Nitrososphaerota</taxon>
        <taxon>Nitrososphaeria</taxon>
        <taxon>Nitrososphaerales</taxon>
        <taxon>Nitrososphaeraceae</taxon>
        <taxon>Nitrososphaera</taxon>
    </lineage>
</organism>
<dbReference type="InterPro" id="IPR054562">
    <property type="entry name" value="LysX/ArgX_preATP_grasp"/>
</dbReference>
<comment type="cofactor">
    <cofactor evidence="1">
        <name>Mg(2+)</name>
        <dbReference type="ChEBI" id="CHEBI:18420"/>
    </cofactor>
</comment>
<dbReference type="GO" id="GO:0005737">
    <property type="term" value="C:cytoplasm"/>
    <property type="evidence" value="ECO:0007669"/>
    <property type="project" value="TreeGrafter"/>
</dbReference>
<dbReference type="PANTHER" id="PTHR21621:SF2">
    <property type="entry name" value="COENZYME GAMMA-F420-2:ALPHA-L-GLUTAMATE LIGASE"/>
    <property type="match status" value="1"/>
</dbReference>
<dbReference type="GO" id="GO:0009085">
    <property type="term" value="P:lysine biosynthetic process"/>
    <property type="evidence" value="ECO:0007669"/>
    <property type="project" value="InterPro"/>
</dbReference>
<evidence type="ECO:0000256" key="3">
    <source>
        <dbReference type="ARBA" id="ARBA00022598"/>
    </source>
</evidence>
<dbReference type="GeneID" id="41597362"/>
<proteinExistence type="inferred from homology"/>
<evidence type="ECO:0000256" key="9">
    <source>
        <dbReference type="ARBA" id="ARBA00029440"/>
    </source>
</evidence>
<evidence type="ECO:0000313" key="13">
    <source>
        <dbReference type="Proteomes" id="UP000028194"/>
    </source>
</evidence>
<dbReference type="InterPro" id="IPR016185">
    <property type="entry name" value="PreATP-grasp_dom_sf"/>
</dbReference>
<dbReference type="NCBIfam" id="TIGR02144">
    <property type="entry name" value="LysX_arch"/>
    <property type="match status" value="1"/>
</dbReference>
<evidence type="ECO:0000256" key="4">
    <source>
        <dbReference type="ARBA" id="ARBA00022605"/>
    </source>
</evidence>